<dbReference type="EMBL" id="QTSX02002256">
    <property type="protein sequence ID" value="KAJ9076672.1"/>
    <property type="molecule type" value="Genomic_DNA"/>
</dbReference>
<gene>
    <name evidence="1" type="ORF">DSO57_1023873</name>
</gene>
<dbReference type="Proteomes" id="UP001165960">
    <property type="component" value="Unassembled WGS sequence"/>
</dbReference>
<comment type="caution">
    <text evidence="1">The sequence shown here is derived from an EMBL/GenBank/DDBJ whole genome shotgun (WGS) entry which is preliminary data.</text>
</comment>
<evidence type="ECO:0000313" key="2">
    <source>
        <dbReference type="Proteomes" id="UP001165960"/>
    </source>
</evidence>
<sequence length="283" mass="30947">MSFAANPSDVHSLAICHALPQRAGSLNYHTLLFTLGLIFLCVRIDNSSSLETQAWERESNPNPGSPQAARPVYRRTACLCILGINPPQADTENVSPCNETGQTKEIIAPNGILITAPNGGTEAATISFMNLMSTPVANQEPSQERGTGLRPSPMITALKQDNQVAKMRLLTNERTPGPSAILLPLDPSIQSHQACLSQCPDEPPMENIKFGGGVLYRPKDPTLKPYCHFLIKVMLIWLIQLLPYFVFAIYQFSSRSPGPPDPPPLFSVLLVYPLDPFTLLTTL</sequence>
<name>A0ACC2TPZ8_9FUNG</name>
<organism evidence="1 2">
    <name type="scientific">Entomophthora muscae</name>
    <dbReference type="NCBI Taxonomy" id="34485"/>
    <lineage>
        <taxon>Eukaryota</taxon>
        <taxon>Fungi</taxon>
        <taxon>Fungi incertae sedis</taxon>
        <taxon>Zoopagomycota</taxon>
        <taxon>Entomophthoromycotina</taxon>
        <taxon>Entomophthoromycetes</taxon>
        <taxon>Entomophthorales</taxon>
        <taxon>Entomophthoraceae</taxon>
        <taxon>Entomophthora</taxon>
    </lineage>
</organism>
<reference evidence="1" key="1">
    <citation type="submission" date="2022-04" db="EMBL/GenBank/DDBJ databases">
        <title>Genome of the entomopathogenic fungus Entomophthora muscae.</title>
        <authorList>
            <person name="Elya C."/>
            <person name="Lovett B.R."/>
            <person name="Lee E."/>
            <person name="Macias A.M."/>
            <person name="Hajek A.E."/>
            <person name="De Bivort B.L."/>
            <person name="Kasson M.T."/>
            <person name="De Fine Licht H.H."/>
            <person name="Stajich J.E."/>
        </authorList>
    </citation>
    <scope>NUCLEOTIDE SEQUENCE</scope>
    <source>
        <strain evidence="1">Berkeley</strain>
    </source>
</reference>
<evidence type="ECO:0000313" key="1">
    <source>
        <dbReference type="EMBL" id="KAJ9076672.1"/>
    </source>
</evidence>
<proteinExistence type="predicted"/>
<accession>A0ACC2TPZ8</accession>
<keyword evidence="2" id="KW-1185">Reference proteome</keyword>
<protein>
    <submittedName>
        <fullName evidence="1">Uncharacterized protein</fullName>
    </submittedName>
</protein>